<keyword evidence="1" id="KW-0472">Membrane</keyword>
<evidence type="ECO:0000313" key="2">
    <source>
        <dbReference type="EMBL" id="MBB5710170.1"/>
    </source>
</evidence>
<dbReference type="Proteomes" id="UP000527143">
    <property type="component" value="Unassembled WGS sequence"/>
</dbReference>
<dbReference type="EMBL" id="JACIJF010000003">
    <property type="protein sequence ID" value="MBB5710170.1"/>
    <property type="molecule type" value="Genomic_DNA"/>
</dbReference>
<evidence type="ECO:0000256" key="1">
    <source>
        <dbReference type="SAM" id="Phobius"/>
    </source>
</evidence>
<sequence length="51" mass="5604">MPKPDKQLSSKKPATALATYILIAFIVAVLVLFFATRKHESGQTTAIEQTK</sequence>
<organism evidence="2 3">
    <name type="scientific">Sphingomonas xinjiangensis</name>
    <dbReference type="NCBI Taxonomy" id="643568"/>
    <lineage>
        <taxon>Bacteria</taxon>
        <taxon>Pseudomonadati</taxon>
        <taxon>Pseudomonadota</taxon>
        <taxon>Alphaproteobacteria</taxon>
        <taxon>Sphingomonadales</taxon>
        <taxon>Sphingomonadaceae</taxon>
        <taxon>Sphingomonas</taxon>
    </lineage>
</organism>
<reference evidence="2 3" key="1">
    <citation type="submission" date="2020-08" db="EMBL/GenBank/DDBJ databases">
        <title>Genomic Encyclopedia of Type Strains, Phase IV (KMG-IV): sequencing the most valuable type-strain genomes for metagenomic binning, comparative biology and taxonomic classification.</title>
        <authorList>
            <person name="Goeker M."/>
        </authorList>
    </citation>
    <scope>NUCLEOTIDE SEQUENCE [LARGE SCALE GENOMIC DNA]</scope>
    <source>
        <strain evidence="2 3">DSM 26736</strain>
    </source>
</reference>
<comment type="caution">
    <text evidence="2">The sequence shown here is derived from an EMBL/GenBank/DDBJ whole genome shotgun (WGS) entry which is preliminary data.</text>
</comment>
<keyword evidence="3" id="KW-1185">Reference proteome</keyword>
<accession>A0A840YLJ1</accession>
<name>A0A840YLJ1_9SPHN</name>
<keyword evidence="1" id="KW-1133">Transmembrane helix</keyword>
<proteinExistence type="predicted"/>
<gene>
    <name evidence="2" type="ORF">FHT02_001398</name>
</gene>
<keyword evidence="1" id="KW-0812">Transmembrane</keyword>
<dbReference type="RefSeq" id="WP_184085859.1">
    <property type="nucleotide sequence ID" value="NZ_JACIJF010000003.1"/>
</dbReference>
<dbReference type="AlphaFoldDB" id="A0A840YLJ1"/>
<evidence type="ECO:0000313" key="3">
    <source>
        <dbReference type="Proteomes" id="UP000527143"/>
    </source>
</evidence>
<feature type="transmembrane region" description="Helical" evidence="1">
    <location>
        <begin position="14"/>
        <end position="35"/>
    </location>
</feature>
<protein>
    <submittedName>
        <fullName evidence="2">p-aminobenzoyl-glutamate transporter AbgT</fullName>
    </submittedName>
</protein>